<evidence type="ECO:0000313" key="1">
    <source>
        <dbReference type="EMBL" id="KAI8044713.1"/>
    </source>
</evidence>
<dbReference type="InterPro" id="IPR010512">
    <property type="entry name" value="DUF1091"/>
</dbReference>
<sequence>MKNKKSNPVMNFFYDFIMSTSNINHTCPFDHDLVVDKLSTEIVNHRFTNILPFPEGGYMVEMHWIAYDITRAVVKHDFIVHKFSSEMVNGRLSKNLPIPEGIYLFEVHWIANN</sequence>
<evidence type="ECO:0000313" key="2">
    <source>
        <dbReference type="Proteomes" id="UP001059596"/>
    </source>
</evidence>
<dbReference type="AlphaFoldDB" id="A0A9P9YXL8"/>
<proteinExistence type="predicted"/>
<dbReference type="Proteomes" id="UP001059596">
    <property type="component" value="Chromosome 3R"/>
</dbReference>
<name>A0A9P9YXL8_9MUSC</name>
<dbReference type="Pfam" id="PF06477">
    <property type="entry name" value="DUF1091"/>
    <property type="match status" value="1"/>
</dbReference>
<dbReference type="EMBL" id="JAMKOV010000001">
    <property type="protein sequence ID" value="KAI8044713.1"/>
    <property type="molecule type" value="Genomic_DNA"/>
</dbReference>
<comment type="caution">
    <text evidence="1">The sequence shown here is derived from an EMBL/GenBank/DDBJ whole genome shotgun (WGS) entry which is preliminary data.</text>
</comment>
<dbReference type="PANTHER" id="PTHR20898">
    <property type="entry name" value="DAEDALUS ON 3-RELATED-RELATED"/>
    <property type="match status" value="1"/>
</dbReference>
<keyword evidence="2" id="KW-1185">Reference proteome</keyword>
<organism evidence="1 2">
    <name type="scientific">Drosophila gunungcola</name>
    <name type="common">fruit fly</name>
    <dbReference type="NCBI Taxonomy" id="103775"/>
    <lineage>
        <taxon>Eukaryota</taxon>
        <taxon>Metazoa</taxon>
        <taxon>Ecdysozoa</taxon>
        <taxon>Arthropoda</taxon>
        <taxon>Hexapoda</taxon>
        <taxon>Insecta</taxon>
        <taxon>Pterygota</taxon>
        <taxon>Neoptera</taxon>
        <taxon>Endopterygota</taxon>
        <taxon>Diptera</taxon>
        <taxon>Brachycera</taxon>
        <taxon>Muscomorpha</taxon>
        <taxon>Ephydroidea</taxon>
        <taxon>Drosophilidae</taxon>
        <taxon>Drosophila</taxon>
        <taxon>Sophophora</taxon>
    </lineage>
</organism>
<protein>
    <submittedName>
        <fullName evidence="1">Uncharacterized protein</fullName>
    </submittedName>
</protein>
<gene>
    <name evidence="1" type="ORF">M5D96_000884</name>
</gene>
<accession>A0A9P9YXL8</accession>
<reference evidence="1" key="1">
    <citation type="journal article" date="2023" name="Genome Biol. Evol.">
        <title>Long-read-based Genome Assembly of Drosophila gunungcola Reveals Fewer Chemosensory Genes in Flower-breeding Species.</title>
        <authorList>
            <person name="Negi A."/>
            <person name="Liao B.Y."/>
            <person name="Yeh S.D."/>
        </authorList>
    </citation>
    <scope>NUCLEOTIDE SEQUENCE</scope>
    <source>
        <strain evidence="1">Sukarami</strain>
    </source>
</reference>
<dbReference type="PANTHER" id="PTHR20898:SF0">
    <property type="entry name" value="DAEDALUS ON 3-RELATED"/>
    <property type="match status" value="1"/>
</dbReference>